<name>A0AA38FLL7_TAXCH</name>
<dbReference type="PANTHER" id="PTHR33702">
    <property type="entry name" value="BNAA09G40010D PROTEIN"/>
    <property type="match status" value="1"/>
</dbReference>
<feature type="non-terminal residue" evidence="1">
    <location>
        <position position="95"/>
    </location>
</feature>
<dbReference type="AlphaFoldDB" id="A0AA38FLL7"/>
<protein>
    <submittedName>
        <fullName evidence="1">Uncharacterized protein</fullName>
    </submittedName>
</protein>
<comment type="caution">
    <text evidence="1">The sequence shown here is derived from an EMBL/GenBank/DDBJ whole genome shotgun (WGS) entry which is preliminary data.</text>
</comment>
<keyword evidence="2" id="KW-1185">Reference proteome</keyword>
<evidence type="ECO:0000313" key="2">
    <source>
        <dbReference type="Proteomes" id="UP000824469"/>
    </source>
</evidence>
<feature type="non-terminal residue" evidence="1">
    <location>
        <position position="1"/>
    </location>
</feature>
<organism evidence="1 2">
    <name type="scientific">Taxus chinensis</name>
    <name type="common">Chinese yew</name>
    <name type="synonym">Taxus wallichiana var. chinensis</name>
    <dbReference type="NCBI Taxonomy" id="29808"/>
    <lineage>
        <taxon>Eukaryota</taxon>
        <taxon>Viridiplantae</taxon>
        <taxon>Streptophyta</taxon>
        <taxon>Embryophyta</taxon>
        <taxon>Tracheophyta</taxon>
        <taxon>Spermatophyta</taxon>
        <taxon>Pinopsida</taxon>
        <taxon>Pinidae</taxon>
        <taxon>Conifers II</taxon>
        <taxon>Cupressales</taxon>
        <taxon>Taxaceae</taxon>
        <taxon>Taxus</taxon>
    </lineage>
</organism>
<dbReference type="PANTHER" id="PTHR33702:SF5">
    <property type="entry name" value="OS01G0308600 PROTEIN"/>
    <property type="match status" value="1"/>
</dbReference>
<reference evidence="1 2" key="1">
    <citation type="journal article" date="2021" name="Nat. Plants">
        <title>The Taxus genome provides insights into paclitaxel biosynthesis.</title>
        <authorList>
            <person name="Xiong X."/>
            <person name="Gou J."/>
            <person name="Liao Q."/>
            <person name="Li Y."/>
            <person name="Zhou Q."/>
            <person name="Bi G."/>
            <person name="Li C."/>
            <person name="Du R."/>
            <person name="Wang X."/>
            <person name="Sun T."/>
            <person name="Guo L."/>
            <person name="Liang H."/>
            <person name="Lu P."/>
            <person name="Wu Y."/>
            <person name="Zhang Z."/>
            <person name="Ro D.K."/>
            <person name="Shang Y."/>
            <person name="Huang S."/>
            <person name="Yan J."/>
        </authorList>
    </citation>
    <scope>NUCLEOTIDE SEQUENCE [LARGE SCALE GENOMIC DNA]</scope>
    <source>
        <strain evidence="1">Ta-2019</strain>
    </source>
</reference>
<dbReference type="EMBL" id="JAHRHJ020000008">
    <property type="protein sequence ID" value="KAH9306402.1"/>
    <property type="molecule type" value="Genomic_DNA"/>
</dbReference>
<dbReference type="OMA" id="AHSEFND"/>
<accession>A0AA38FLL7</accession>
<proteinExistence type="predicted"/>
<gene>
    <name evidence="1" type="ORF">KI387_010806</name>
</gene>
<evidence type="ECO:0000313" key="1">
    <source>
        <dbReference type="EMBL" id="KAH9306402.1"/>
    </source>
</evidence>
<sequence length="95" mass="11247">FLQRRKYERLNKLNGGRKPLRVVKLGGRQHKMAWKLKFVPKLKFRFIKSAVTVCAKSWLKRIRDGYGRMMVDLAHSEFNDRIIADIYKSIGINIQ</sequence>
<dbReference type="Proteomes" id="UP000824469">
    <property type="component" value="Unassembled WGS sequence"/>
</dbReference>